<dbReference type="InterPro" id="IPR035093">
    <property type="entry name" value="RelE/ParE_toxin_dom_sf"/>
</dbReference>
<dbReference type="AlphaFoldDB" id="A0AAU6PHH2"/>
<reference evidence="2" key="1">
    <citation type="submission" date="2023-10" db="EMBL/GenBank/DDBJ databases">
        <title>The first scallop-associated chemosynthetic bacterial symbiont.</title>
        <authorList>
            <person name="Lin Y.-T."/>
            <person name="Sun J."/>
            <person name="Ip J.C.-H."/>
            <person name="He X."/>
            <person name="Gao Z.-M."/>
            <person name="Perez M."/>
            <person name="Xu T."/>
            <person name="Qian P.-Y."/>
            <person name="Qiu J.-W."/>
        </authorList>
    </citation>
    <scope>NUCLEOTIDE SEQUENCE</scope>
    <source>
        <strain evidence="2">Gill1</strain>
    </source>
</reference>
<dbReference type="EMBL" id="CP138327">
    <property type="protein sequence ID" value="WXU00449.1"/>
    <property type="molecule type" value="Genomic_DNA"/>
</dbReference>
<accession>A0AAU6PHH2</accession>
<protein>
    <recommendedName>
        <fullName evidence="3">Plasmid stabilization protein</fullName>
    </recommendedName>
</protein>
<dbReference type="InterPro" id="IPR007712">
    <property type="entry name" value="RelE/ParE_toxin"/>
</dbReference>
<dbReference type="Pfam" id="PF05016">
    <property type="entry name" value="ParE_toxin"/>
    <property type="match status" value="1"/>
</dbReference>
<gene>
    <name evidence="2" type="ORF">Ctma_1164</name>
</gene>
<dbReference type="Gene3D" id="3.30.2310.20">
    <property type="entry name" value="RelE-like"/>
    <property type="match status" value="1"/>
</dbReference>
<evidence type="ECO:0008006" key="3">
    <source>
        <dbReference type="Google" id="ProtNLM"/>
    </source>
</evidence>
<organism evidence="2">
    <name type="scientific">Catillopecten margaritatus gill symbiont</name>
    <dbReference type="NCBI Taxonomy" id="3083288"/>
    <lineage>
        <taxon>Bacteria</taxon>
        <taxon>Pseudomonadati</taxon>
        <taxon>Pseudomonadota</taxon>
        <taxon>Gammaproteobacteria</taxon>
        <taxon>sulfur-oxidizing symbionts</taxon>
    </lineage>
</organism>
<sequence length="95" mass="11109">MRIIETALFTKQRDSIIHYIAQDNVQAALKFAKQLKDDINLLVTFPGQYQQSKYTNSQNIHDMVFNGYTIIYKVNPETIEILQNFNQNLPEKLCN</sequence>
<name>A0AAU6PHH2_9GAMM</name>
<proteinExistence type="predicted"/>
<keyword evidence="1" id="KW-1277">Toxin-antitoxin system</keyword>
<evidence type="ECO:0000256" key="1">
    <source>
        <dbReference type="ARBA" id="ARBA00022649"/>
    </source>
</evidence>
<evidence type="ECO:0000313" key="2">
    <source>
        <dbReference type="EMBL" id="WXU00449.1"/>
    </source>
</evidence>